<dbReference type="InterPro" id="IPR041431">
    <property type="entry name" value="Mvd1_C"/>
</dbReference>
<gene>
    <name evidence="3" type="ORF">DH2020_030221</name>
</gene>
<feature type="compositionally biased region" description="Basic and acidic residues" evidence="1">
    <location>
        <begin position="1"/>
        <end position="11"/>
    </location>
</feature>
<evidence type="ECO:0000256" key="1">
    <source>
        <dbReference type="SAM" id="MobiDB-lite"/>
    </source>
</evidence>
<dbReference type="InterPro" id="IPR014721">
    <property type="entry name" value="Ribsml_uS5_D2-typ_fold_subgr"/>
</dbReference>
<dbReference type="PANTHER" id="PTHR10977">
    <property type="entry name" value="DIPHOSPHOMEVALONATE DECARBOXYLASE"/>
    <property type="match status" value="1"/>
</dbReference>
<dbReference type="SUPFAM" id="SSF55060">
    <property type="entry name" value="GHMP Kinase, C-terminal domain"/>
    <property type="match status" value="1"/>
</dbReference>
<dbReference type="Gene3D" id="3.30.230.10">
    <property type="match status" value="1"/>
</dbReference>
<organism evidence="3 4">
    <name type="scientific">Rehmannia glutinosa</name>
    <name type="common">Chinese foxglove</name>
    <dbReference type="NCBI Taxonomy" id="99300"/>
    <lineage>
        <taxon>Eukaryota</taxon>
        <taxon>Viridiplantae</taxon>
        <taxon>Streptophyta</taxon>
        <taxon>Embryophyta</taxon>
        <taxon>Tracheophyta</taxon>
        <taxon>Spermatophyta</taxon>
        <taxon>Magnoliopsida</taxon>
        <taxon>eudicotyledons</taxon>
        <taxon>Gunneridae</taxon>
        <taxon>Pentapetalae</taxon>
        <taxon>asterids</taxon>
        <taxon>lamiids</taxon>
        <taxon>Lamiales</taxon>
        <taxon>Orobanchaceae</taxon>
        <taxon>Rehmannieae</taxon>
        <taxon>Rehmannia</taxon>
    </lineage>
</organism>
<feature type="domain" description="Mvd1 C-terminal" evidence="2">
    <location>
        <begin position="261"/>
        <end position="360"/>
    </location>
</feature>
<evidence type="ECO:0000313" key="4">
    <source>
        <dbReference type="Proteomes" id="UP001318860"/>
    </source>
</evidence>
<keyword evidence="4" id="KW-1185">Reference proteome</keyword>
<feature type="region of interest" description="Disordered" evidence="1">
    <location>
        <begin position="1"/>
        <end position="31"/>
    </location>
</feature>
<evidence type="ECO:0000313" key="3">
    <source>
        <dbReference type="EMBL" id="KAK6136011.1"/>
    </source>
</evidence>
<protein>
    <recommendedName>
        <fullName evidence="2">Mvd1 C-terminal domain-containing protein</fullName>
    </recommendedName>
</protein>
<name>A0ABR0VLE9_REHGL</name>
<dbReference type="EMBL" id="JABTTQ020001057">
    <property type="protein sequence ID" value="KAK6136011.1"/>
    <property type="molecule type" value="Genomic_DNA"/>
</dbReference>
<dbReference type="Proteomes" id="UP001318860">
    <property type="component" value="Unassembled WGS sequence"/>
</dbReference>
<comment type="caution">
    <text evidence="3">The sequence shown here is derived from an EMBL/GenBank/DDBJ whole genome shotgun (WGS) entry which is preliminary data.</text>
</comment>
<reference evidence="3 4" key="1">
    <citation type="journal article" date="2021" name="Comput. Struct. Biotechnol. J.">
        <title>De novo genome assembly of the potent medicinal plant Rehmannia glutinosa using nanopore technology.</title>
        <authorList>
            <person name="Ma L."/>
            <person name="Dong C."/>
            <person name="Song C."/>
            <person name="Wang X."/>
            <person name="Zheng X."/>
            <person name="Niu Y."/>
            <person name="Chen S."/>
            <person name="Feng W."/>
        </authorList>
    </citation>
    <scope>NUCLEOTIDE SEQUENCE [LARGE SCALE GENOMIC DNA]</scope>
    <source>
        <strain evidence="3">DH-2019</strain>
    </source>
</reference>
<dbReference type="PANTHER" id="PTHR10977:SF3">
    <property type="entry name" value="DIPHOSPHOMEVALONATE DECARBOXYLASE"/>
    <property type="match status" value="1"/>
</dbReference>
<sequence>MAAESGKKWVLDGDGADADEHSGDKVLGKRDEDLPSFRSTTALALLFDPDHLCTTTSVAVSPAFTQDRMWLNGKMISVVRLSLSVHMSVECTLSGGRYQNCLRELRSRTSDVEDEEKGIKITKRTEKLHVHVVSYNNFLLLLGWRHQLLANCWSHMTVTSRNFITLLCYCFFPLAANECERRSQQNCLLLQGKVREVLVAVCMVDLSSGSWEKRKMVATASLFNLQMRSTWDDLVIIIAVVSSRQNETSSTLACVILLKPDVISCVEKWNRHEETPQNKHGGLYLDAGPNAVLISHNRKAAALLLQRLLFYFPLNAGIHEMKDIEALAPPPEIMDTNLTQRHKGDVSYFICTRPGRGPVVLTDESRFSY</sequence>
<dbReference type="Gene3D" id="3.30.70.890">
    <property type="entry name" value="GHMP kinase, C-terminal domain"/>
    <property type="match status" value="1"/>
</dbReference>
<proteinExistence type="predicted"/>
<dbReference type="Pfam" id="PF18376">
    <property type="entry name" value="MDD_C"/>
    <property type="match status" value="1"/>
</dbReference>
<dbReference type="InterPro" id="IPR036554">
    <property type="entry name" value="GHMP_kinase_C_sf"/>
</dbReference>
<feature type="compositionally biased region" description="Basic and acidic residues" evidence="1">
    <location>
        <begin position="18"/>
        <end position="31"/>
    </location>
</feature>
<evidence type="ECO:0000259" key="2">
    <source>
        <dbReference type="Pfam" id="PF18376"/>
    </source>
</evidence>
<accession>A0ABR0VLE9</accession>